<accession>A0ABW0LK19</accession>
<sequence>MKKWLYVTLSLLVIVGLLAACSGSKNRGGNDVKIPDGATEIVMWNLFGGGDAEYMKNIVDKFNESQSDYFVNNIMQEHGEYYTKLLTSIGAGKGPDFGIAHTYVLPELINEGLITELDTLGEEVGVNWDEFNQNVLDATIFDGSHYAVPLDTHAQIMYVNNKLVGDAGLLNADGTLKMEQTPEGFIEFFQTLKEKLPEGKIPFSFSNAGADPYWTWWTYYTQLGGRGILTEDSLDKPTWDLNLEAATEAAEFVKSLYHEHEIIPLNIADFYGEFGAGNAAVMSTGVWATGIWETTEGLDFTPMPIPPIFGKDAAWAASHTFIIPHNEKLDEKYKKGALEFMKFAAENGAMWAQAGHIPANDTVIQSQEFKDLPYRSEYAEVANYVNFADSNIYARGVETIVIRHLDSIWANDVSVSDAFKNMEKEVKELISK</sequence>
<dbReference type="SUPFAM" id="SSF53850">
    <property type="entry name" value="Periplasmic binding protein-like II"/>
    <property type="match status" value="1"/>
</dbReference>
<dbReference type="PANTHER" id="PTHR43649">
    <property type="entry name" value="ARABINOSE-BINDING PROTEIN-RELATED"/>
    <property type="match status" value="1"/>
</dbReference>
<dbReference type="EMBL" id="JBHSMC010000023">
    <property type="protein sequence ID" value="MFC5466249.1"/>
    <property type="molecule type" value="Genomic_DNA"/>
</dbReference>
<dbReference type="Proteomes" id="UP001596147">
    <property type="component" value="Unassembled WGS sequence"/>
</dbReference>
<evidence type="ECO:0000313" key="3">
    <source>
        <dbReference type="Proteomes" id="UP001596147"/>
    </source>
</evidence>
<comment type="caution">
    <text evidence="2">The sequence shown here is derived from an EMBL/GenBank/DDBJ whole genome shotgun (WGS) entry which is preliminary data.</text>
</comment>
<dbReference type="PROSITE" id="PS51257">
    <property type="entry name" value="PROKAR_LIPOPROTEIN"/>
    <property type="match status" value="1"/>
</dbReference>
<proteinExistence type="predicted"/>
<protein>
    <submittedName>
        <fullName evidence="2">Extracellular solute-binding protein</fullName>
    </submittedName>
</protein>
<name>A0ABW0LK19_9BACI</name>
<dbReference type="Pfam" id="PF13416">
    <property type="entry name" value="SBP_bac_8"/>
    <property type="match status" value="1"/>
</dbReference>
<evidence type="ECO:0000256" key="1">
    <source>
        <dbReference type="SAM" id="SignalP"/>
    </source>
</evidence>
<dbReference type="Gene3D" id="3.40.190.10">
    <property type="entry name" value="Periplasmic binding protein-like II"/>
    <property type="match status" value="1"/>
</dbReference>
<dbReference type="PANTHER" id="PTHR43649:SF12">
    <property type="entry name" value="DIACETYLCHITOBIOSE BINDING PROTEIN DASA"/>
    <property type="match status" value="1"/>
</dbReference>
<organism evidence="2 3">
    <name type="scientific">Lederbergia graminis</name>
    <dbReference type="NCBI Taxonomy" id="735518"/>
    <lineage>
        <taxon>Bacteria</taxon>
        <taxon>Bacillati</taxon>
        <taxon>Bacillota</taxon>
        <taxon>Bacilli</taxon>
        <taxon>Bacillales</taxon>
        <taxon>Bacillaceae</taxon>
        <taxon>Lederbergia</taxon>
    </lineage>
</organism>
<reference evidence="3" key="1">
    <citation type="journal article" date="2019" name="Int. J. Syst. Evol. Microbiol.">
        <title>The Global Catalogue of Microorganisms (GCM) 10K type strain sequencing project: providing services to taxonomists for standard genome sequencing and annotation.</title>
        <authorList>
            <consortium name="The Broad Institute Genomics Platform"/>
            <consortium name="The Broad Institute Genome Sequencing Center for Infectious Disease"/>
            <person name="Wu L."/>
            <person name="Ma J."/>
        </authorList>
    </citation>
    <scope>NUCLEOTIDE SEQUENCE [LARGE SCALE GENOMIC DNA]</scope>
    <source>
        <strain evidence="3">CGMCC 1.12237</strain>
    </source>
</reference>
<dbReference type="InterPro" id="IPR006059">
    <property type="entry name" value="SBP"/>
</dbReference>
<keyword evidence="3" id="KW-1185">Reference proteome</keyword>
<keyword evidence="1" id="KW-0732">Signal</keyword>
<feature type="chain" id="PRO_5046832040" evidence="1">
    <location>
        <begin position="20"/>
        <end position="432"/>
    </location>
</feature>
<evidence type="ECO:0000313" key="2">
    <source>
        <dbReference type="EMBL" id="MFC5466249.1"/>
    </source>
</evidence>
<dbReference type="InterPro" id="IPR050490">
    <property type="entry name" value="Bact_solute-bd_prot1"/>
</dbReference>
<gene>
    <name evidence="2" type="ORF">ACFPM4_16140</name>
</gene>
<dbReference type="RefSeq" id="WP_144923355.1">
    <property type="nucleotide sequence ID" value="NZ_JBHSMC010000023.1"/>
</dbReference>
<feature type="signal peptide" evidence="1">
    <location>
        <begin position="1"/>
        <end position="19"/>
    </location>
</feature>